<evidence type="ECO:0000313" key="9">
    <source>
        <dbReference type="EMBL" id="KAF7507713.1"/>
    </source>
</evidence>
<dbReference type="GO" id="GO:0005737">
    <property type="term" value="C:cytoplasm"/>
    <property type="evidence" value="ECO:0007669"/>
    <property type="project" value="TreeGrafter"/>
</dbReference>
<dbReference type="GO" id="GO:0007265">
    <property type="term" value="P:Ras protein signal transduction"/>
    <property type="evidence" value="ECO:0007669"/>
    <property type="project" value="TreeGrafter"/>
</dbReference>
<feature type="region of interest" description="Disordered" evidence="6">
    <location>
        <begin position="59"/>
        <end position="107"/>
    </location>
</feature>
<keyword evidence="2 4" id="KW-0863">Zinc-finger</keyword>
<feature type="region of interest" description="Disordered" evidence="6">
    <location>
        <begin position="673"/>
        <end position="697"/>
    </location>
</feature>
<evidence type="ECO:0000256" key="2">
    <source>
        <dbReference type="ARBA" id="ARBA00022771"/>
    </source>
</evidence>
<dbReference type="PANTHER" id="PTHR24007:SF7">
    <property type="entry name" value="BRCA1-ASSOCIATED PROTEIN"/>
    <property type="match status" value="1"/>
</dbReference>
<evidence type="ECO:0008006" key="11">
    <source>
        <dbReference type="Google" id="ProtNLM"/>
    </source>
</evidence>
<sequence>MPEFFFHVSIEVFADVQPTTPQVDKAILAWPSGSQALSPFLSSKKERSVYSVRSNNTNSSAYLPSGVSQPSVHKNASSGDRVPLSPNDSQKTPSGNPRTASGDKRLDHIYIESTNTLTRKLKLDKMDDDNHISKGIGISANGLLTKGRYVPLDQHVTDSIWGIVHLYRDAEETPGLYGDSLLSKPNNPWYSGTPKESKGTVHPPANDQDCTTLCILAVPSYLGPPDFLGFVGEETRDQVSHFRMIRTSRANRYMVLIKFRDGKMARNWQKAWNGKVFNSMEPETCHVVFVKSVEITITTPSSPDTFPDMKNDPFTSPHAHTSSTLGSSKPLAPRTPSLVELPTCPVCLERMDETTGLLTILCQHVFHCTCLQKWSGGGCPVCRYTHDDFSSRPRLCGKSGKKDSYGDSYEDEPIGCETCHIEANLWQCLICGRIGCGRYEAKHAFSHYKETGHSFAMDMESKRVWDYTGDGYVHRIIQNSTDGLGGKLVELPGSRHNETALDPFSEQDEIDSISREKMEGLSLEYTHLLTSQLESQRVYFEEQVERAADKAAKASAAASAALATAQASSTELAALKSKYDDLARDAVPALEREKSRLETRAAKFEDMARKMEKEYREEQAMNERLMERIAHLGKEIEGLQGEKRELEEQNRDLSFFISGQERLRDAGEEVVEGTVSVPDPIPVGEREEEGEGKGDRVKRDVRNASRFGILCAQRRGG</sequence>
<dbReference type="SMART" id="SM00184">
    <property type="entry name" value="RING"/>
    <property type="match status" value="1"/>
</dbReference>
<dbReference type="PROSITE" id="PS50089">
    <property type="entry name" value="ZF_RING_2"/>
    <property type="match status" value="1"/>
</dbReference>
<gene>
    <name evidence="9" type="ORF">GJ744_010142</name>
</gene>
<evidence type="ECO:0000313" key="10">
    <source>
        <dbReference type="Proteomes" id="UP000606974"/>
    </source>
</evidence>
<feature type="compositionally biased region" description="Polar residues" evidence="6">
    <location>
        <begin position="59"/>
        <end position="78"/>
    </location>
</feature>
<keyword evidence="5" id="KW-0175">Coiled coil</keyword>
<feature type="domain" description="UBP-type" evidence="8">
    <location>
        <begin position="398"/>
        <end position="495"/>
    </location>
</feature>
<feature type="domain" description="RING-type" evidence="7">
    <location>
        <begin position="344"/>
        <end position="383"/>
    </location>
</feature>
<evidence type="ECO:0000256" key="6">
    <source>
        <dbReference type="SAM" id="MobiDB-lite"/>
    </source>
</evidence>
<feature type="region of interest" description="Disordered" evidence="6">
    <location>
        <begin position="301"/>
        <end position="334"/>
    </location>
</feature>
<evidence type="ECO:0000256" key="3">
    <source>
        <dbReference type="ARBA" id="ARBA00022833"/>
    </source>
</evidence>
<evidence type="ECO:0000259" key="8">
    <source>
        <dbReference type="PROSITE" id="PS50271"/>
    </source>
</evidence>
<dbReference type="AlphaFoldDB" id="A0A8H7AEZ9"/>
<dbReference type="GO" id="GO:0008270">
    <property type="term" value="F:zinc ion binding"/>
    <property type="evidence" value="ECO:0007669"/>
    <property type="project" value="UniProtKB-KW"/>
</dbReference>
<dbReference type="Proteomes" id="UP000606974">
    <property type="component" value="Unassembled WGS sequence"/>
</dbReference>
<evidence type="ECO:0000256" key="4">
    <source>
        <dbReference type="PROSITE-ProRule" id="PRU00502"/>
    </source>
</evidence>
<dbReference type="SMART" id="SM00290">
    <property type="entry name" value="ZnF_UBP"/>
    <property type="match status" value="1"/>
</dbReference>
<keyword evidence="10" id="KW-1185">Reference proteome</keyword>
<dbReference type="Pfam" id="PF02148">
    <property type="entry name" value="zf-UBP"/>
    <property type="match status" value="1"/>
</dbReference>
<protein>
    <recommendedName>
        <fullName evidence="11">RING finger protein</fullName>
    </recommendedName>
</protein>
<dbReference type="InterPro" id="IPR034931">
    <property type="entry name" value="ETP1_RRM"/>
</dbReference>
<organism evidence="9 10">
    <name type="scientific">Endocarpon pusillum</name>
    <dbReference type="NCBI Taxonomy" id="364733"/>
    <lineage>
        <taxon>Eukaryota</taxon>
        <taxon>Fungi</taxon>
        <taxon>Dikarya</taxon>
        <taxon>Ascomycota</taxon>
        <taxon>Pezizomycotina</taxon>
        <taxon>Eurotiomycetes</taxon>
        <taxon>Chaetothyriomycetidae</taxon>
        <taxon>Verrucariales</taxon>
        <taxon>Verrucariaceae</taxon>
        <taxon>Endocarpon</taxon>
    </lineage>
</organism>
<dbReference type="InterPro" id="IPR047243">
    <property type="entry name" value="RING-H2_BRAP2"/>
</dbReference>
<dbReference type="GO" id="GO:0061630">
    <property type="term" value="F:ubiquitin protein ligase activity"/>
    <property type="evidence" value="ECO:0007669"/>
    <property type="project" value="TreeGrafter"/>
</dbReference>
<dbReference type="InterPro" id="IPR013083">
    <property type="entry name" value="Znf_RING/FYVE/PHD"/>
</dbReference>
<name>A0A8H7AEZ9_9EURO</name>
<dbReference type="InterPro" id="IPR001841">
    <property type="entry name" value="Znf_RING"/>
</dbReference>
<dbReference type="CDD" id="cd16457">
    <property type="entry name" value="RING-H2_BRAP2"/>
    <property type="match status" value="1"/>
</dbReference>
<dbReference type="Gene3D" id="3.30.40.10">
    <property type="entry name" value="Zinc/RING finger domain, C3HC4 (zinc finger)"/>
    <property type="match status" value="2"/>
</dbReference>
<feature type="coiled-coil region" evidence="5">
    <location>
        <begin position="565"/>
        <end position="649"/>
    </location>
</feature>
<dbReference type="GO" id="GO:0016567">
    <property type="term" value="P:protein ubiquitination"/>
    <property type="evidence" value="ECO:0007669"/>
    <property type="project" value="TreeGrafter"/>
</dbReference>
<feature type="compositionally biased region" description="Polar residues" evidence="6">
    <location>
        <begin position="318"/>
        <end position="327"/>
    </location>
</feature>
<reference evidence="9" key="1">
    <citation type="submission" date="2020-02" db="EMBL/GenBank/DDBJ databases">
        <authorList>
            <person name="Palmer J.M."/>
        </authorList>
    </citation>
    <scope>NUCLEOTIDE SEQUENCE</scope>
    <source>
        <strain evidence="9">EPUS1.4</strain>
        <tissue evidence="9">Thallus</tissue>
    </source>
</reference>
<dbReference type="OrthoDB" id="273556at2759"/>
<feature type="compositionally biased region" description="Polar residues" evidence="6">
    <location>
        <begin position="86"/>
        <end position="99"/>
    </location>
</feature>
<dbReference type="SUPFAM" id="SSF57850">
    <property type="entry name" value="RING/U-box"/>
    <property type="match status" value="2"/>
</dbReference>
<dbReference type="PROSITE" id="PS50271">
    <property type="entry name" value="ZF_UBP"/>
    <property type="match status" value="1"/>
</dbReference>
<dbReference type="Pfam" id="PF13639">
    <property type="entry name" value="zf-RING_2"/>
    <property type="match status" value="1"/>
</dbReference>
<dbReference type="CDD" id="cd12717">
    <property type="entry name" value="RRM_ETP1"/>
    <property type="match status" value="1"/>
</dbReference>
<accession>A0A8H7AEZ9</accession>
<dbReference type="EMBL" id="JAACFV010000064">
    <property type="protein sequence ID" value="KAF7507713.1"/>
    <property type="molecule type" value="Genomic_DNA"/>
</dbReference>
<keyword evidence="3" id="KW-0862">Zinc</keyword>
<evidence type="ECO:0000256" key="5">
    <source>
        <dbReference type="SAM" id="Coils"/>
    </source>
</evidence>
<dbReference type="InterPro" id="IPR011422">
    <property type="entry name" value="BRAP2/ETP1_RRM"/>
</dbReference>
<comment type="caution">
    <text evidence="9">The sequence shown here is derived from an EMBL/GenBank/DDBJ whole genome shotgun (WGS) entry which is preliminary data.</text>
</comment>
<evidence type="ECO:0000259" key="7">
    <source>
        <dbReference type="PROSITE" id="PS50089"/>
    </source>
</evidence>
<evidence type="ECO:0000256" key="1">
    <source>
        <dbReference type="ARBA" id="ARBA00022723"/>
    </source>
</evidence>
<dbReference type="Pfam" id="PF07576">
    <property type="entry name" value="BRAP2"/>
    <property type="match status" value="1"/>
</dbReference>
<dbReference type="InterPro" id="IPR001607">
    <property type="entry name" value="Znf_UBP"/>
</dbReference>
<keyword evidence="1" id="KW-0479">Metal-binding</keyword>
<dbReference type="PANTHER" id="PTHR24007">
    <property type="entry name" value="BRCA1-ASSOCIATED PROTEIN"/>
    <property type="match status" value="1"/>
</dbReference>
<proteinExistence type="predicted"/>